<dbReference type="RefSeq" id="YP_009637504.1">
    <property type="nucleotide sequence ID" value="NC_042326.1"/>
</dbReference>
<dbReference type="Gene3D" id="1.10.10.10">
    <property type="entry name" value="Winged helix-like DNA-binding domain superfamily/Winged helix DNA-binding domain"/>
    <property type="match status" value="1"/>
</dbReference>
<reference evidence="3 4" key="1">
    <citation type="journal article" date="2012" name="J. Virol.">
        <title>Complete Genome Sequences of 138 Mycobacteriophages.</title>
        <authorList>
            <consortium name="the Science Education Alliance Phage Hunters Advancing Genomics and Evolutionary Science Program"/>
            <consortium name="the KwaZulu-Natal Research Institute for Tuberculosis and HIV Mycobacterial Genetics Course Students"/>
            <consortium name="the Phage Hunters Integrating Research and Education Program"/>
            <person name="Hatfull G.F."/>
        </authorList>
    </citation>
    <scope>NUCLEOTIDE SEQUENCE [LARGE SCALE GENOMIC DNA]</scope>
    <source>
        <strain evidence="3">KSSJEB</strain>
    </source>
</reference>
<protein>
    <submittedName>
        <fullName evidence="3">Helix-turn-helix DNA binding domain protein</fullName>
    </submittedName>
</protein>
<dbReference type="EMBL" id="JF937110">
    <property type="protein sequence ID" value="AEK10558.1"/>
    <property type="molecule type" value="Genomic_DNA"/>
</dbReference>
<accession>G1D710</accession>
<keyword evidence="2" id="KW-1035">Host cytoplasm</keyword>
<dbReference type="InterPro" id="IPR036388">
    <property type="entry name" value="WH-like_DNA-bd_sf"/>
</dbReference>
<proteinExistence type="predicted"/>
<comment type="subcellular location">
    <subcellularLocation>
        <location evidence="1">Host cytoplasm</location>
    </subcellularLocation>
</comment>
<dbReference type="SUPFAM" id="SSF46955">
    <property type="entry name" value="Putative DNA-binding domain"/>
    <property type="match status" value="1"/>
</dbReference>
<sequence>MTKPLLASAEELVEMLGVDADTVKRWRKNGLTPVGSRSLYRGAPVEPMFNVAAASRLHRKEKA</sequence>
<organism evidence="3 4">
    <name type="scientific">Mycobacterium phage KSSJEB</name>
    <dbReference type="NCBI Taxonomy" id="2922216"/>
    <lineage>
        <taxon>Viruses</taxon>
        <taxon>Duplodnaviria</taxon>
        <taxon>Heunggongvirae</taxon>
        <taxon>Uroviricota</taxon>
        <taxon>Caudoviricetes</taxon>
        <taxon>Fromanvirus</taxon>
        <taxon>Fromanvirus kssjeb</taxon>
    </lineage>
</organism>
<dbReference type="KEGG" id="vg:40234255"/>
<dbReference type="GeneID" id="40234255"/>
<evidence type="ECO:0000256" key="1">
    <source>
        <dbReference type="ARBA" id="ARBA00004192"/>
    </source>
</evidence>
<dbReference type="InterPro" id="IPR009061">
    <property type="entry name" value="DNA-bd_dom_put_sf"/>
</dbReference>
<gene>
    <name evidence="3" type="primary">66</name>
    <name evidence="3" type="ORF">PBI_KSSJEB_66</name>
</gene>
<dbReference type="GO" id="GO:0030430">
    <property type="term" value="C:host cell cytoplasm"/>
    <property type="evidence" value="ECO:0007669"/>
    <property type="project" value="UniProtKB-SubCell"/>
</dbReference>
<keyword evidence="4" id="KW-1185">Reference proteome</keyword>
<name>G1D710_9CAUD</name>
<evidence type="ECO:0000313" key="4">
    <source>
        <dbReference type="Proteomes" id="UP000008421"/>
    </source>
</evidence>
<evidence type="ECO:0000256" key="2">
    <source>
        <dbReference type="ARBA" id="ARBA00023200"/>
    </source>
</evidence>
<dbReference type="Proteomes" id="UP000008421">
    <property type="component" value="Segment"/>
</dbReference>
<evidence type="ECO:0000313" key="3">
    <source>
        <dbReference type="EMBL" id="AEK10558.1"/>
    </source>
</evidence>